<protein>
    <submittedName>
        <fullName evidence="2">Uncharacterized iron-regulated membrane protein</fullName>
    </submittedName>
</protein>
<feature type="transmembrane region" description="Helical" evidence="1">
    <location>
        <begin position="180"/>
        <end position="206"/>
    </location>
</feature>
<dbReference type="RefSeq" id="WP_084309809.1">
    <property type="nucleotide sequence ID" value="NZ_FNIJ01000002.1"/>
</dbReference>
<sequence length="508" mass="55374">MSLRQSMSGLHTWSGLLVSWLLFVILFGGSLACFDKELTRWMLPQLSEPAGETIGADQVRDWLTARQPNAHAFWMRPPGERVPYWTVGWEPADHGEFVEFKLDPRTGEELPKTVGGEFFFTLHYDLHAGMTGLYIVGIAGMFMLVALVSGIIVHRRIFKDFFTLRPQAARQRAWLDAHNVLGVVGLPFHLLIAYTGLAIFVANYMLAGVHVAYKGDALRFFDEAQRSWERDELGKRGKPPKSVDGMIAKAEELWADGSRAGWISIHHPGDAGSTVDIRSAVDSRLVNDQRTISFDSGSGALLYQQPPYRSGYLTYSWLTGLHMAQFGGNLLRVLYLLLGLSGCAMLLGGLQVWLAKREAKGSAGITLVRALNGAVCGGLPLASLGLLAAARLLPAGLAWRNRWEVTAFLGVWAIAVVHALCRLGDGRRMAREQAAAAAVLALGLPLIGLFGPEHGRLTTSIARGDWALAGVDLALLLVGLLSAALAVRLGRPAAAADKRRRRLTEELA</sequence>
<dbReference type="Proteomes" id="UP000242957">
    <property type="component" value="Unassembled WGS sequence"/>
</dbReference>
<dbReference type="InterPro" id="IPR005625">
    <property type="entry name" value="PepSY-ass_TM"/>
</dbReference>
<proteinExistence type="predicted"/>
<feature type="transmembrane region" description="Helical" evidence="1">
    <location>
        <begin position="466"/>
        <end position="490"/>
    </location>
</feature>
<keyword evidence="1" id="KW-1133">Transmembrane helix</keyword>
<organism evidence="2 3">
    <name type="scientific">Pseudomonas jinjuensis</name>
    <dbReference type="NCBI Taxonomy" id="198616"/>
    <lineage>
        <taxon>Bacteria</taxon>
        <taxon>Pseudomonadati</taxon>
        <taxon>Pseudomonadota</taxon>
        <taxon>Gammaproteobacteria</taxon>
        <taxon>Pseudomonadales</taxon>
        <taxon>Pseudomonadaceae</taxon>
        <taxon>Pseudomonas</taxon>
    </lineage>
</organism>
<dbReference type="OrthoDB" id="9776609at2"/>
<dbReference type="PROSITE" id="PS51257">
    <property type="entry name" value="PROKAR_LIPOPROTEIN"/>
    <property type="match status" value="1"/>
</dbReference>
<evidence type="ECO:0000313" key="3">
    <source>
        <dbReference type="Proteomes" id="UP000242957"/>
    </source>
</evidence>
<accession>A0A1G9ZZQ3</accession>
<feature type="transmembrane region" description="Helical" evidence="1">
    <location>
        <begin position="132"/>
        <end position="153"/>
    </location>
</feature>
<feature type="transmembrane region" description="Helical" evidence="1">
    <location>
        <begin position="433"/>
        <end position="451"/>
    </location>
</feature>
<dbReference type="EMBL" id="FNIJ01000002">
    <property type="protein sequence ID" value="SDN26587.1"/>
    <property type="molecule type" value="Genomic_DNA"/>
</dbReference>
<feature type="transmembrane region" description="Helical" evidence="1">
    <location>
        <begin position="367"/>
        <end position="393"/>
    </location>
</feature>
<dbReference type="STRING" id="198616.SAMN05216193_10229"/>
<name>A0A1G9ZZQ3_9PSED</name>
<dbReference type="PANTHER" id="PTHR34219">
    <property type="entry name" value="IRON-REGULATED INNER MEMBRANE PROTEIN-RELATED"/>
    <property type="match status" value="1"/>
</dbReference>
<keyword evidence="1" id="KW-0812">Transmembrane</keyword>
<keyword evidence="1" id="KW-0472">Membrane</keyword>
<dbReference type="Pfam" id="PF03929">
    <property type="entry name" value="PepSY_TM"/>
    <property type="match status" value="1"/>
</dbReference>
<feature type="transmembrane region" description="Helical" evidence="1">
    <location>
        <begin position="405"/>
        <end position="421"/>
    </location>
</feature>
<evidence type="ECO:0000256" key="1">
    <source>
        <dbReference type="SAM" id="Phobius"/>
    </source>
</evidence>
<dbReference type="AlphaFoldDB" id="A0A1G9ZZQ3"/>
<reference evidence="3" key="1">
    <citation type="submission" date="2016-10" db="EMBL/GenBank/DDBJ databases">
        <authorList>
            <person name="Varghese N."/>
            <person name="Submissions S."/>
        </authorList>
    </citation>
    <scope>NUCLEOTIDE SEQUENCE [LARGE SCALE GENOMIC DNA]</scope>
    <source>
        <strain evidence="3">JCM 21621</strain>
    </source>
</reference>
<keyword evidence="3" id="KW-1185">Reference proteome</keyword>
<evidence type="ECO:0000313" key="2">
    <source>
        <dbReference type="EMBL" id="SDN26587.1"/>
    </source>
</evidence>
<feature type="transmembrane region" description="Helical" evidence="1">
    <location>
        <begin position="333"/>
        <end position="355"/>
    </location>
</feature>
<gene>
    <name evidence="2" type="ORF">SAMN05216193_10229</name>
</gene>
<dbReference type="PANTHER" id="PTHR34219:SF4">
    <property type="entry name" value="PEPSY DOMAIN-CONTAINING PROTEIN"/>
    <property type="match status" value="1"/>
</dbReference>